<evidence type="ECO:0000313" key="2">
    <source>
        <dbReference type="EMBL" id="GMI19158.1"/>
    </source>
</evidence>
<keyword evidence="3" id="KW-1185">Reference proteome</keyword>
<dbReference type="Proteomes" id="UP001165060">
    <property type="component" value="Unassembled WGS sequence"/>
</dbReference>
<dbReference type="PANTHER" id="PTHR12555:SF13">
    <property type="entry name" value="UBIQUITIN RECOGNITION FACTOR IN ER-ASSOCIATED DEGRADATION PROTEIN 1"/>
    <property type="match status" value="1"/>
</dbReference>
<evidence type="ECO:0000259" key="1">
    <source>
        <dbReference type="Pfam" id="PF24842"/>
    </source>
</evidence>
<dbReference type="EMBL" id="BRYB01002416">
    <property type="protein sequence ID" value="GMI19158.1"/>
    <property type="molecule type" value="Genomic_DNA"/>
</dbReference>
<comment type="caution">
    <text evidence="2">The sequence shown here is derived from an EMBL/GenBank/DDBJ whole genome shotgun (WGS) entry which is preliminary data.</text>
</comment>
<reference evidence="2 3" key="1">
    <citation type="journal article" date="2023" name="Commun. Biol.">
        <title>Genome analysis of Parmales, the sister group of diatoms, reveals the evolutionary specialization of diatoms from phago-mixotrophs to photoautotrophs.</title>
        <authorList>
            <person name="Ban H."/>
            <person name="Sato S."/>
            <person name="Yoshikawa S."/>
            <person name="Yamada K."/>
            <person name="Nakamura Y."/>
            <person name="Ichinomiya M."/>
            <person name="Sato N."/>
            <person name="Blanc-Mathieu R."/>
            <person name="Endo H."/>
            <person name="Kuwata A."/>
            <person name="Ogata H."/>
        </authorList>
    </citation>
    <scope>NUCLEOTIDE SEQUENCE [LARGE SCALE GENOMIC DNA]</scope>
</reference>
<feature type="non-terminal residue" evidence="2">
    <location>
        <position position="1"/>
    </location>
</feature>
<sequence length="155" mass="17086">PRPPPPPPSLLATPLDFRAPPCYAYLPPWMFRALRLRPGDVLLAGLRGEVPAGGKVALRPLSYPRELAESEPLDGVPIGDGRDFVKVGSPQAVLETELKHYSTLSSPSLISLVYNGKRYYFEVAETRDAKGRKVDGVKVQDCDVQVEFLKCKLVK</sequence>
<dbReference type="PANTHER" id="PTHR12555">
    <property type="entry name" value="UBIQUITIN FUSION DEGRADATON PROTEIN 1"/>
    <property type="match status" value="1"/>
</dbReference>
<name>A0ABQ6M459_9STRA</name>
<evidence type="ECO:0000313" key="3">
    <source>
        <dbReference type="Proteomes" id="UP001165060"/>
    </source>
</evidence>
<protein>
    <recommendedName>
        <fullName evidence="1">Ubiquitin fusion degradation protein UFD1 N-terminal subdomain 2 domain-containing protein</fullName>
    </recommendedName>
</protein>
<proteinExistence type="predicted"/>
<dbReference type="InterPro" id="IPR004854">
    <property type="entry name" value="Ufd1-like"/>
</dbReference>
<organism evidence="2 3">
    <name type="scientific">Tetraparma gracilis</name>
    <dbReference type="NCBI Taxonomy" id="2962635"/>
    <lineage>
        <taxon>Eukaryota</taxon>
        <taxon>Sar</taxon>
        <taxon>Stramenopiles</taxon>
        <taxon>Ochrophyta</taxon>
        <taxon>Bolidophyceae</taxon>
        <taxon>Parmales</taxon>
        <taxon>Triparmaceae</taxon>
        <taxon>Tetraparma</taxon>
    </lineage>
</organism>
<dbReference type="Pfam" id="PF24842">
    <property type="entry name" value="UFD1_N2"/>
    <property type="match status" value="1"/>
</dbReference>
<gene>
    <name evidence="2" type="ORF">TeGR_g1251</name>
</gene>
<feature type="domain" description="Ubiquitin fusion degradation protein UFD1 N-terminal subdomain 2" evidence="1">
    <location>
        <begin position="82"/>
        <end position="149"/>
    </location>
</feature>
<dbReference type="Gene3D" id="3.10.330.10">
    <property type="match status" value="1"/>
</dbReference>
<dbReference type="InterPro" id="IPR055418">
    <property type="entry name" value="UFD1_N2"/>
</dbReference>
<accession>A0ABQ6M459</accession>